<name>A0AA87C2Z5_9VIBR</name>
<gene>
    <name evidence="1" type="ORF">VCR31J2_1360307</name>
</gene>
<reference evidence="1 2" key="1">
    <citation type="submission" date="2014-06" db="EMBL/GenBank/DDBJ databases">
        <authorList>
            <person name="Le Roux F."/>
        </authorList>
    </citation>
    <scope>NUCLEOTIDE SEQUENCE [LARGE SCALE GENOMIC DNA]</scope>
    <source>
        <strain evidence="1 2">J2-31</strain>
    </source>
</reference>
<evidence type="ECO:0000313" key="1">
    <source>
        <dbReference type="EMBL" id="CDT85619.1"/>
    </source>
</evidence>
<evidence type="ECO:0000313" key="2">
    <source>
        <dbReference type="Proteomes" id="UP000041625"/>
    </source>
</evidence>
<dbReference type="AlphaFoldDB" id="A0AA87C2Z5"/>
<proteinExistence type="predicted"/>
<keyword evidence="2" id="KW-1185">Reference proteome</keyword>
<protein>
    <submittedName>
        <fullName evidence="1">Uncharacterized protein</fullName>
    </submittedName>
</protein>
<dbReference type="Proteomes" id="UP000041625">
    <property type="component" value="Unassembled WGS sequence"/>
</dbReference>
<accession>A0AA87C2Z5</accession>
<organism evidence="1 2">
    <name type="scientific">Vibrio coralliirubri</name>
    <dbReference type="NCBI Taxonomy" id="1516159"/>
    <lineage>
        <taxon>Bacteria</taxon>
        <taxon>Pseudomonadati</taxon>
        <taxon>Pseudomonadota</taxon>
        <taxon>Gammaproteobacteria</taxon>
        <taxon>Vibrionales</taxon>
        <taxon>Vibrionaceae</taxon>
        <taxon>Vibrio</taxon>
    </lineage>
</organism>
<sequence length="48" mass="5505">MTFGLSYKTKLNLDVLILSAQSLPFHFAELTGLFETRSKFLNESVHFL</sequence>
<comment type="caution">
    <text evidence="1">The sequence shown here is derived from an EMBL/GenBank/DDBJ whole genome shotgun (WGS) entry which is preliminary data.</text>
</comment>
<dbReference type="EMBL" id="CCKJ01000042">
    <property type="protein sequence ID" value="CDT85619.1"/>
    <property type="molecule type" value="Genomic_DNA"/>
</dbReference>